<reference evidence="1 2" key="1">
    <citation type="journal article" date="2022" name="Nat. Ecol. Evol.">
        <title>A masculinizing supergene underlies an exaggerated male reproductive morph in a spider.</title>
        <authorList>
            <person name="Hendrickx F."/>
            <person name="De Corte Z."/>
            <person name="Sonet G."/>
            <person name="Van Belleghem S.M."/>
            <person name="Kostlbacher S."/>
            <person name="Vangestel C."/>
        </authorList>
    </citation>
    <scope>NUCLEOTIDE SEQUENCE [LARGE SCALE GENOMIC DNA]</scope>
    <source>
        <strain evidence="1">W744_W776</strain>
    </source>
</reference>
<evidence type="ECO:0000313" key="2">
    <source>
        <dbReference type="Proteomes" id="UP000827092"/>
    </source>
</evidence>
<gene>
    <name evidence="1" type="ORF">JTE90_028488</name>
</gene>
<keyword evidence="2" id="KW-1185">Reference proteome</keyword>
<comment type="caution">
    <text evidence="1">The sequence shown here is derived from an EMBL/GenBank/DDBJ whole genome shotgun (WGS) entry which is preliminary data.</text>
</comment>
<dbReference type="AlphaFoldDB" id="A0AAV6VX40"/>
<name>A0AAV6VX40_9ARAC</name>
<proteinExistence type="predicted"/>
<sequence>MVSDALDFLKEKVSSFLMCRLRSWHTTIFDSPMPMCGSSSWNSIQVTELSSSWLLFMMAMLSLCKLRYYHKQISFGPSRRLVKLDAFCSNCFGSKTSLNIYQYRRQTLIHDLIPVQDNASLFASELHCTATLLPSKIPERLNRRLEDVPQLTAKEKHHRKRFNLLHFHHLSLDLHLRLKSTGNASLLLYEGTGYTITKLWNACKNCLKFNCQRFPLSK</sequence>
<accession>A0AAV6VX40</accession>
<dbReference type="Proteomes" id="UP000827092">
    <property type="component" value="Unassembled WGS sequence"/>
</dbReference>
<organism evidence="1 2">
    <name type="scientific">Oedothorax gibbosus</name>
    <dbReference type="NCBI Taxonomy" id="931172"/>
    <lineage>
        <taxon>Eukaryota</taxon>
        <taxon>Metazoa</taxon>
        <taxon>Ecdysozoa</taxon>
        <taxon>Arthropoda</taxon>
        <taxon>Chelicerata</taxon>
        <taxon>Arachnida</taxon>
        <taxon>Araneae</taxon>
        <taxon>Araneomorphae</taxon>
        <taxon>Entelegynae</taxon>
        <taxon>Araneoidea</taxon>
        <taxon>Linyphiidae</taxon>
        <taxon>Erigoninae</taxon>
        <taxon>Oedothorax</taxon>
    </lineage>
</organism>
<dbReference type="EMBL" id="JAFNEN010000016">
    <property type="protein sequence ID" value="KAG8200304.1"/>
    <property type="molecule type" value="Genomic_DNA"/>
</dbReference>
<evidence type="ECO:0000313" key="1">
    <source>
        <dbReference type="EMBL" id="KAG8200304.1"/>
    </source>
</evidence>
<protein>
    <submittedName>
        <fullName evidence="1">Uncharacterized protein</fullName>
    </submittedName>
</protein>